<evidence type="ECO:0000256" key="10">
    <source>
        <dbReference type="ARBA" id="ARBA00025699"/>
    </source>
</evidence>
<dbReference type="Gene3D" id="2.40.240.20">
    <property type="entry name" value="Hypothetical PUA domain-like, domain 1"/>
    <property type="match status" value="1"/>
</dbReference>
<dbReference type="InterPro" id="IPR006700">
    <property type="entry name" value="RsmE"/>
</dbReference>
<dbReference type="GO" id="GO:0070475">
    <property type="term" value="P:rRNA base methylation"/>
    <property type="evidence" value="ECO:0007669"/>
    <property type="project" value="TreeGrafter"/>
</dbReference>
<dbReference type="PANTHER" id="PTHR30027">
    <property type="entry name" value="RIBOSOMAL RNA SMALL SUBUNIT METHYLTRANSFERASE E"/>
    <property type="match status" value="1"/>
</dbReference>
<evidence type="ECO:0000256" key="3">
    <source>
        <dbReference type="ARBA" id="ARBA00012328"/>
    </source>
</evidence>
<evidence type="ECO:0000259" key="13">
    <source>
        <dbReference type="Pfam" id="PF04452"/>
    </source>
</evidence>
<feature type="domain" description="Ribosomal RNA small subunit methyltransferase E methyltransferase" evidence="13">
    <location>
        <begin position="74"/>
        <end position="234"/>
    </location>
</feature>
<evidence type="ECO:0000256" key="12">
    <source>
        <dbReference type="PIRNR" id="PIRNR015601"/>
    </source>
</evidence>
<dbReference type="OrthoDB" id="9808126at2"/>
<evidence type="ECO:0000313" key="14">
    <source>
        <dbReference type="EMBL" id="RIX34670.1"/>
    </source>
</evidence>
<gene>
    <name evidence="14" type="ORF">D3M95_07270</name>
</gene>
<dbReference type="Gene3D" id="3.40.1280.10">
    <property type="match status" value="1"/>
</dbReference>
<evidence type="ECO:0000313" key="15">
    <source>
        <dbReference type="Proteomes" id="UP000285278"/>
    </source>
</evidence>
<dbReference type="CDD" id="cd18084">
    <property type="entry name" value="RsmE-like"/>
    <property type="match status" value="1"/>
</dbReference>
<dbReference type="Pfam" id="PF04452">
    <property type="entry name" value="Methyltrans_RNA"/>
    <property type="match status" value="1"/>
</dbReference>
<evidence type="ECO:0000256" key="11">
    <source>
        <dbReference type="ARBA" id="ARBA00047944"/>
    </source>
</evidence>
<evidence type="ECO:0000256" key="7">
    <source>
        <dbReference type="ARBA" id="ARBA00022603"/>
    </source>
</evidence>
<protein>
    <recommendedName>
        <fullName evidence="4 12">Ribosomal RNA small subunit methyltransferase E</fullName>
        <ecNumber evidence="3 12">2.1.1.193</ecNumber>
    </recommendedName>
</protein>
<keyword evidence="6 12" id="KW-0698">rRNA processing</keyword>
<keyword evidence="8 12" id="KW-0808">Transferase</keyword>
<dbReference type="GO" id="GO:0070042">
    <property type="term" value="F:rRNA (uridine-N3-)-methyltransferase activity"/>
    <property type="evidence" value="ECO:0007669"/>
    <property type="project" value="TreeGrafter"/>
</dbReference>
<proteinExistence type="inferred from homology"/>
<name>A0A418Q6Q7_9CORY</name>
<dbReference type="SUPFAM" id="SSF75217">
    <property type="entry name" value="alpha/beta knot"/>
    <property type="match status" value="1"/>
</dbReference>
<keyword evidence="9 12" id="KW-0949">S-adenosyl-L-methionine</keyword>
<evidence type="ECO:0000256" key="2">
    <source>
        <dbReference type="ARBA" id="ARBA00005528"/>
    </source>
</evidence>
<dbReference type="RefSeq" id="WP_119664889.1">
    <property type="nucleotide sequence ID" value="NZ_QXJK01000006.1"/>
</dbReference>
<dbReference type="AlphaFoldDB" id="A0A418Q6Q7"/>
<dbReference type="PANTHER" id="PTHR30027:SF3">
    <property type="entry name" value="16S RRNA (URACIL(1498)-N(3))-METHYLTRANSFERASE"/>
    <property type="match status" value="1"/>
</dbReference>
<dbReference type="Proteomes" id="UP000285278">
    <property type="component" value="Unassembled WGS sequence"/>
</dbReference>
<dbReference type="NCBIfam" id="TIGR00046">
    <property type="entry name" value="RsmE family RNA methyltransferase"/>
    <property type="match status" value="1"/>
</dbReference>
<evidence type="ECO:0000256" key="8">
    <source>
        <dbReference type="ARBA" id="ARBA00022679"/>
    </source>
</evidence>
<comment type="function">
    <text evidence="10 12">Specifically methylates the N3 position of the uracil ring of uridine 1498 (m3U1498) in 16S rRNA. Acts on the fully assembled 30S ribosomal subunit.</text>
</comment>
<dbReference type="InterPro" id="IPR029028">
    <property type="entry name" value="Alpha/beta_knot_MTases"/>
</dbReference>
<dbReference type="InterPro" id="IPR029026">
    <property type="entry name" value="tRNA_m1G_MTases_N"/>
</dbReference>
<comment type="caution">
    <text evidence="14">The sequence shown here is derived from an EMBL/GenBank/DDBJ whole genome shotgun (WGS) entry which is preliminary data.</text>
</comment>
<sequence>MTDPVFIHPIPDPTPAAGECFSLTGAEAKHAEVKRLEEGERVVVTDGSSRAVRGRWRAGGLVEVAETLTMPEPRPRVTVVQAIPKSDRAELAVDLAVQAGADRIVPWAAARCIAKWGAKEDKARAKWANAARSAAKQSRRLVVPEVTELIKKPKDLDRLVPGESRTVLLLHEEASIPLAKADLDVDDVVLVVGPEGGIAPEELEAFRELGGQPVVLGPEVLRTATAAAVALGALGVLTARWDGTQNMTYKKR</sequence>
<evidence type="ECO:0000256" key="4">
    <source>
        <dbReference type="ARBA" id="ARBA00013673"/>
    </source>
</evidence>
<dbReference type="GO" id="GO:0005737">
    <property type="term" value="C:cytoplasm"/>
    <property type="evidence" value="ECO:0007669"/>
    <property type="project" value="UniProtKB-SubCell"/>
</dbReference>
<evidence type="ECO:0000256" key="1">
    <source>
        <dbReference type="ARBA" id="ARBA00004496"/>
    </source>
</evidence>
<dbReference type="EMBL" id="QXJK01000006">
    <property type="protein sequence ID" value="RIX34670.1"/>
    <property type="molecule type" value="Genomic_DNA"/>
</dbReference>
<reference evidence="14 15" key="1">
    <citation type="submission" date="2018-09" db="EMBL/GenBank/DDBJ databases">
        <title>Optimization and identification of Corynebacterium falsenii FN1-14 from fish paste.</title>
        <authorList>
            <person name="Daroonpunt R."/>
            <person name="Tanasupawat S."/>
        </authorList>
    </citation>
    <scope>NUCLEOTIDE SEQUENCE [LARGE SCALE GENOMIC DNA]</scope>
    <source>
        <strain evidence="14 15">FN1-14</strain>
    </source>
</reference>
<keyword evidence="15" id="KW-1185">Reference proteome</keyword>
<evidence type="ECO:0000256" key="9">
    <source>
        <dbReference type="ARBA" id="ARBA00022691"/>
    </source>
</evidence>
<dbReference type="PIRSF" id="PIRSF015601">
    <property type="entry name" value="MTase_slr0722"/>
    <property type="match status" value="1"/>
</dbReference>
<keyword evidence="7 12" id="KW-0489">Methyltransferase</keyword>
<evidence type="ECO:0000256" key="6">
    <source>
        <dbReference type="ARBA" id="ARBA00022552"/>
    </source>
</evidence>
<comment type="catalytic activity">
    <reaction evidence="11 12">
        <text>uridine(1498) in 16S rRNA + S-adenosyl-L-methionine = N(3)-methyluridine(1498) in 16S rRNA + S-adenosyl-L-homocysteine + H(+)</text>
        <dbReference type="Rhea" id="RHEA:42920"/>
        <dbReference type="Rhea" id="RHEA-COMP:10283"/>
        <dbReference type="Rhea" id="RHEA-COMP:10284"/>
        <dbReference type="ChEBI" id="CHEBI:15378"/>
        <dbReference type="ChEBI" id="CHEBI:57856"/>
        <dbReference type="ChEBI" id="CHEBI:59789"/>
        <dbReference type="ChEBI" id="CHEBI:65315"/>
        <dbReference type="ChEBI" id="CHEBI:74502"/>
        <dbReference type="EC" id="2.1.1.193"/>
    </reaction>
</comment>
<comment type="similarity">
    <text evidence="2 12">Belongs to the RNA methyltransferase RsmE family.</text>
</comment>
<organism evidence="14 15">
    <name type="scientific">Corynebacterium falsenii</name>
    <dbReference type="NCBI Taxonomy" id="108486"/>
    <lineage>
        <taxon>Bacteria</taxon>
        <taxon>Bacillati</taxon>
        <taxon>Actinomycetota</taxon>
        <taxon>Actinomycetes</taxon>
        <taxon>Mycobacteriales</taxon>
        <taxon>Corynebacteriaceae</taxon>
        <taxon>Corynebacterium</taxon>
    </lineage>
</organism>
<dbReference type="NCBIfam" id="NF008693">
    <property type="entry name" value="PRK11713.2-3"/>
    <property type="match status" value="1"/>
</dbReference>
<keyword evidence="5 12" id="KW-0963">Cytoplasm</keyword>
<dbReference type="EC" id="2.1.1.193" evidence="3 12"/>
<accession>A0A418Q6Q7</accession>
<evidence type="ECO:0000256" key="5">
    <source>
        <dbReference type="ARBA" id="ARBA00022490"/>
    </source>
</evidence>
<dbReference type="STRING" id="1451189.CFAL_03500"/>
<comment type="subcellular location">
    <subcellularLocation>
        <location evidence="1 12">Cytoplasm</location>
    </subcellularLocation>
</comment>
<dbReference type="InterPro" id="IPR046886">
    <property type="entry name" value="RsmE_MTase_dom"/>
</dbReference>